<protein>
    <submittedName>
        <fullName evidence="1">Uncharacterized protein</fullName>
    </submittedName>
</protein>
<organism evidence="1 2">
    <name type="scientific">Renibacterium salmoninarum (strain ATCC 33209 / DSM 20767 / JCM 11484 / NBRC 15589 / NCIMB 2235)</name>
    <dbReference type="NCBI Taxonomy" id="288705"/>
    <lineage>
        <taxon>Bacteria</taxon>
        <taxon>Bacillati</taxon>
        <taxon>Actinomycetota</taxon>
        <taxon>Actinomycetes</taxon>
        <taxon>Micrococcales</taxon>
        <taxon>Micrococcaceae</taxon>
        <taxon>Renibacterium</taxon>
    </lineage>
</organism>
<evidence type="ECO:0000313" key="1">
    <source>
        <dbReference type="EMBL" id="ABY21782.1"/>
    </source>
</evidence>
<name>A9WL68_RENSM</name>
<gene>
    <name evidence="1" type="ordered locus">RSal33209_0024</name>
</gene>
<dbReference type="HOGENOM" id="CLU_3029191_0_0_11"/>
<keyword evidence="2" id="KW-1185">Reference proteome</keyword>
<sequence>MVLADKDSKLLFHCSQPKRHRYQQRAAADRQPEMVRVRQEIALAHPRYVNLVNWA</sequence>
<dbReference type="EMBL" id="CP000910">
    <property type="protein sequence ID" value="ABY21782.1"/>
    <property type="molecule type" value="Genomic_DNA"/>
</dbReference>
<accession>A9WL68</accession>
<evidence type="ECO:0000313" key="2">
    <source>
        <dbReference type="Proteomes" id="UP000002007"/>
    </source>
</evidence>
<dbReference type="Proteomes" id="UP000002007">
    <property type="component" value="Chromosome"/>
</dbReference>
<dbReference type="RefSeq" id="WP_012243490.1">
    <property type="nucleotide sequence ID" value="NC_010168.1"/>
</dbReference>
<proteinExistence type="predicted"/>
<dbReference type="AlphaFoldDB" id="A9WL68"/>
<reference evidence="2" key="1">
    <citation type="journal article" date="2008" name="J. Bacteriol.">
        <title>Genome sequence of the fish pathogen Renibacterium salmoninarum suggests reductive evolution away from an environmental Arthrobacter ancestor.</title>
        <authorList>
            <person name="Wiens G.D."/>
            <person name="Rockey D.D."/>
            <person name="Wu Z."/>
            <person name="Chang J."/>
            <person name="Levy R."/>
            <person name="Crane S."/>
            <person name="Chen D.S."/>
            <person name="Capri G.R."/>
            <person name="Burnett J.R."/>
            <person name="Sudheesh P.S."/>
            <person name="Schipma M.J."/>
            <person name="Burd H."/>
            <person name="Bhattacharyya A."/>
            <person name="Rhodes L.D."/>
            <person name="Kaul R."/>
            <person name="Strom M.S."/>
        </authorList>
    </citation>
    <scope>NUCLEOTIDE SEQUENCE [LARGE SCALE GENOMIC DNA]</scope>
    <source>
        <strain evidence="2">ATCC 33209 / DSM 20767 / JCM 11484 / NBRC 15589 / NCIMB 2235</strain>
    </source>
</reference>
<dbReference type="KEGG" id="rsa:RSal33209_0024"/>